<accession>A0ABQ6LDH8</accession>
<evidence type="ECO:0000256" key="2">
    <source>
        <dbReference type="SAM" id="SignalP"/>
    </source>
</evidence>
<feature type="signal peptide" evidence="2">
    <location>
        <begin position="1"/>
        <end position="19"/>
    </location>
</feature>
<dbReference type="SMART" id="SM00318">
    <property type="entry name" value="SNc"/>
    <property type="match status" value="1"/>
</dbReference>
<gene>
    <name evidence="4" type="ORF">LNKW23_06200</name>
</gene>
<dbReference type="SUPFAM" id="SSF50199">
    <property type="entry name" value="Staphylococcal nuclease"/>
    <property type="match status" value="1"/>
</dbReference>
<dbReference type="InterPro" id="IPR035437">
    <property type="entry name" value="SNase_OB-fold_sf"/>
</dbReference>
<proteinExistence type="predicted"/>
<organism evidence="4 5">
    <name type="scientific">Paralimibaculum aggregatum</name>
    <dbReference type="NCBI Taxonomy" id="3036245"/>
    <lineage>
        <taxon>Bacteria</taxon>
        <taxon>Pseudomonadati</taxon>
        <taxon>Pseudomonadota</taxon>
        <taxon>Alphaproteobacteria</taxon>
        <taxon>Rhodobacterales</taxon>
        <taxon>Paracoccaceae</taxon>
        <taxon>Paralimibaculum</taxon>
    </lineage>
</organism>
<evidence type="ECO:0000256" key="1">
    <source>
        <dbReference type="SAM" id="MobiDB-lite"/>
    </source>
</evidence>
<dbReference type="InterPro" id="IPR016071">
    <property type="entry name" value="Staphylococal_nuclease_OB-fold"/>
</dbReference>
<evidence type="ECO:0000259" key="3">
    <source>
        <dbReference type="PROSITE" id="PS50830"/>
    </source>
</evidence>
<dbReference type="EMBL" id="BSYI01000003">
    <property type="protein sequence ID" value="GMG81407.1"/>
    <property type="molecule type" value="Genomic_DNA"/>
</dbReference>
<name>A0ABQ6LDH8_9RHOB</name>
<feature type="region of interest" description="Disordered" evidence="1">
    <location>
        <begin position="22"/>
        <end position="59"/>
    </location>
</feature>
<comment type="caution">
    <text evidence="4">The sequence shown here is derived from an EMBL/GenBank/DDBJ whole genome shotgun (WGS) entry which is preliminary data.</text>
</comment>
<feature type="chain" id="PRO_5046299681" description="TNase-like domain-containing protein" evidence="2">
    <location>
        <begin position="20"/>
        <end position="186"/>
    </location>
</feature>
<evidence type="ECO:0000313" key="4">
    <source>
        <dbReference type="EMBL" id="GMG81407.1"/>
    </source>
</evidence>
<keyword evidence="5" id="KW-1185">Reference proteome</keyword>
<sequence length="186" mass="19574">MRRRALAALAALSPLLACAEAPGTAPAPVPRAEAARGERSAAEAPAPVPRPQAALPPGEDQLAGCRVLRVVDGDTLRFGCAGGEEMNVRLVGYDTPETTDPGCAEEKALGLDAAIRLSEWLLEAERVQGEVTGRDRYGRPLLRLALDGEDVAERMVAAGLAVPYAGGRRIDWCARIAAAKARATRK</sequence>
<dbReference type="RefSeq" id="WP_285670062.1">
    <property type="nucleotide sequence ID" value="NZ_BSYI01000003.1"/>
</dbReference>
<dbReference type="Pfam" id="PF00565">
    <property type="entry name" value="SNase"/>
    <property type="match status" value="1"/>
</dbReference>
<evidence type="ECO:0000313" key="5">
    <source>
        <dbReference type="Proteomes" id="UP001239909"/>
    </source>
</evidence>
<dbReference type="Gene3D" id="2.40.50.90">
    <property type="match status" value="1"/>
</dbReference>
<dbReference type="Proteomes" id="UP001239909">
    <property type="component" value="Unassembled WGS sequence"/>
</dbReference>
<feature type="domain" description="TNase-like" evidence="3">
    <location>
        <begin position="66"/>
        <end position="186"/>
    </location>
</feature>
<keyword evidence="2" id="KW-0732">Signal</keyword>
<dbReference type="PROSITE" id="PS50830">
    <property type="entry name" value="TNASE_3"/>
    <property type="match status" value="1"/>
</dbReference>
<reference evidence="4 5" key="1">
    <citation type="submission" date="2023-04" db="EMBL/GenBank/DDBJ databases">
        <title>Marinoamorphus aggregata gen. nov., sp. Nov., isolate from tissue of brittle star Ophioplocus japonicus.</title>
        <authorList>
            <person name="Kawano K."/>
            <person name="Sawayama S."/>
            <person name="Nakagawa S."/>
        </authorList>
    </citation>
    <scope>NUCLEOTIDE SEQUENCE [LARGE SCALE GENOMIC DNA]</scope>
    <source>
        <strain evidence="4 5">NKW23</strain>
    </source>
</reference>
<protein>
    <recommendedName>
        <fullName evidence="3">TNase-like domain-containing protein</fullName>
    </recommendedName>
</protein>